<keyword evidence="9" id="KW-1185">Reference proteome</keyword>
<feature type="transmembrane region" description="Helical" evidence="7">
    <location>
        <begin position="325"/>
        <end position="346"/>
    </location>
</feature>
<evidence type="ECO:0000256" key="1">
    <source>
        <dbReference type="ARBA" id="ARBA00004651"/>
    </source>
</evidence>
<keyword evidence="3" id="KW-1003">Cell membrane</keyword>
<feature type="transmembrane region" description="Helical" evidence="7">
    <location>
        <begin position="77"/>
        <end position="104"/>
    </location>
</feature>
<feature type="transmembrane region" description="Helical" evidence="7">
    <location>
        <begin position="441"/>
        <end position="460"/>
    </location>
</feature>
<evidence type="ECO:0000313" key="8">
    <source>
        <dbReference type="EMBL" id="MCB4825116.1"/>
    </source>
</evidence>
<comment type="caution">
    <text evidence="8">The sequence shown here is derived from an EMBL/GenBank/DDBJ whole genome shotgun (WGS) entry which is preliminary data.</text>
</comment>
<feature type="transmembrane region" description="Helical" evidence="7">
    <location>
        <begin position="291"/>
        <end position="313"/>
    </location>
</feature>
<dbReference type="PANTHER" id="PTHR30250">
    <property type="entry name" value="PST FAMILY PREDICTED COLANIC ACID TRANSPORTER"/>
    <property type="match status" value="1"/>
</dbReference>
<feature type="transmembrane region" description="Helical" evidence="7">
    <location>
        <begin position="12"/>
        <end position="35"/>
    </location>
</feature>
<dbReference type="InterPro" id="IPR050833">
    <property type="entry name" value="Poly_Biosynth_Transport"/>
</dbReference>
<dbReference type="GO" id="GO:0005886">
    <property type="term" value="C:plasma membrane"/>
    <property type="evidence" value="ECO:0007669"/>
    <property type="project" value="UniProtKB-SubCell"/>
</dbReference>
<dbReference type="AlphaFoldDB" id="A0A9X1LAL3"/>
<feature type="transmembrane region" description="Helical" evidence="7">
    <location>
        <begin position="353"/>
        <end position="371"/>
    </location>
</feature>
<keyword evidence="4 7" id="KW-0812">Transmembrane</keyword>
<feature type="transmembrane region" description="Helical" evidence="7">
    <location>
        <begin position="377"/>
        <end position="398"/>
    </location>
</feature>
<sequence length="481" mass="49931">MRLPGPRSPVWALAEGIGSAVLSLISMLAVARLIGPEAVGLAVGALACFLLWDLLVSVIFTDAIIRHPALQTRHVDSALTFALLLGCAMAVWLAAFAPSLAAFIEMPAAAPMIAALALLLPLSAVVGIASGIAVRAQRYRLLALRVLVGQPAGLLAAMAVAWAAGGAWAMIALQILLTAVTFVLLLPSLGRVPRPALDLMTLRELSSIAGPQTLATLVNNGKYRVFLVAVAVIASEAIVAQSHFAFRIVEAGLTAAWIAMARISMPRLSLAAAGRGEFARTYGELAQLSALLGLPIAVGMGLVAPSFIIGVLGEQWSETADATRIAAFASAAYFLSGTAPSLFVALDRARVNLMLSLLGTACPFLWLLLVQPRTPSGFAVAWSTSAFVLPLVGGRIVLHALGRSPFWLFRQVLPGLLAVAAMALVVIAVQRWAGLEPLAEIALTVPLGSAVFAAAAWLALGRQMPAALGPSPATALQEPGE</sequence>
<protein>
    <submittedName>
        <fullName evidence="8">Oligosaccharide flippase family protein</fullName>
    </submittedName>
</protein>
<feature type="transmembrane region" description="Helical" evidence="7">
    <location>
        <begin position="168"/>
        <end position="186"/>
    </location>
</feature>
<dbReference type="Pfam" id="PF13440">
    <property type="entry name" value="Polysacc_synt_3"/>
    <property type="match status" value="1"/>
</dbReference>
<comment type="similarity">
    <text evidence="2">Belongs to the polysaccharide synthase family.</text>
</comment>
<evidence type="ECO:0000256" key="5">
    <source>
        <dbReference type="ARBA" id="ARBA00022989"/>
    </source>
</evidence>
<proteinExistence type="inferred from homology"/>
<dbReference type="PANTHER" id="PTHR30250:SF10">
    <property type="entry name" value="LIPOPOLYSACCHARIDE BIOSYNTHESIS PROTEIN WZXC"/>
    <property type="match status" value="1"/>
</dbReference>
<reference evidence="8" key="1">
    <citation type="submission" date="2021-10" db="EMBL/GenBank/DDBJ databases">
        <title>Roseicella aerolatum sp. nov., isolated from aerosols of e-waste dismantling site.</title>
        <authorList>
            <person name="Qin T."/>
        </authorList>
    </citation>
    <scope>NUCLEOTIDE SEQUENCE</scope>
    <source>
        <strain evidence="8">GB24</strain>
    </source>
</reference>
<comment type="subcellular location">
    <subcellularLocation>
        <location evidence="1">Cell membrane</location>
        <topology evidence="1">Multi-pass membrane protein</topology>
    </subcellularLocation>
</comment>
<feature type="transmembrane region" description="Helical" evidence="7">
    <location>
        <begin position="141"/>
        <end position="162"/>
    </location>
</feature>
<dbReference type="RefSeq" id="WP_226613815.1">
    <property type="nucleotide sequence ID" value="NZ_JAJAQI010000066.1"/>
</dbReference>
<name>A0A9X1LAL3_9PROT</name>
<evidence type="ECO:0000256" key="2">
    <source>
        <dbReference type="ARBA" id="ARBA00007430"/>
    </source>
</evidence>
<evidence type="ECO:0000256" key="3">
    <source>
        <dbReference type="ARBA" id="ARBA00022475"/>
    </source>
</evidence>
<feature type="transmembrane region" description="Helical" evidence="7">
    <location>
        <begin position="407"/>
        <end position="429"/>
    </location>
</feature>
<evidence type="ECO:0000256" key="4">
    <source>
        <dbReference type="ARBA" id="ARBA00022692"/>
    </source>
</evidence>
<organism evidence="8 9">
    <name type="scientific">Roseicella aerolata</name>
    <dbReference type="NCBI Taxonomy" id="2883479"/>
    <lineage>
        <taxon>Bacteria</taxon>
        <taxon>Pseudomonadati</taxon>
        <taxon>Pseudomonadota</taxon>
        <taxon>Alphaproteobacteria</taxon>
        <taxon>Acetobacterales</taxon>
        <taxon>Roseomonadaceae</taxon>
        <taxon>Roseicella</taxon>
    </lineage>
</organism>
<accession>A0A9X1LAL3</accession>
<dbReference type="Proteomes" id="UP001139311">
    <property type="component" value="Unassembled WGS sequence"/>
</dbReference>
<feature type="transmembrane region" description="Helical" evidence="7">
    <location>
        <begin position="110"/>
        <end position="134"/>
    </location>
</feature>
<dbReference type="EMBL" id="JAJAQI010000066">
    <property type="protein sequence ID" value="MCB4825116.1"/>
    <property type="molecule type" value="Genomic_DNA"/>
</dbReference>
<keyword evidence="5 7" id="KW-1133">Transmembrane helix</keyword>
<keyword evidence="6 7" id="KW-0472">Membrane</keyword>
<feature type="transmembrane region" description="Helical" evidence="7">
    <location>
        <begin position="41"/>
        <end position="65"/>
    </location>
</feature>
<evidence type="ECO:0000313" key="9">
    <source>
        <dbReference type="Proteomes" id="UP001139311"/>
    </source>
</evidence>
<evidence type="ECO:0000256" key="7">
    <source>
        <dbReference type="SAM" id="Phobius"/>
    </source>
</evidence>
<gene>
    <name evidence="8" type="ORF">LHA35_25660</name>
</gene>
<evidence type="ECO:0000256" key="6">
    <source>
        <dbReference type="ARBA" id="ARBA00023136"/>
    </source>
</evidence>